<dbReference type="Proteomes" id="UP001061361">
    <property type="component" value="Chromosome"/>
</dbReference>
<name>A0ABN6RW40_9BACT</name>
<reference evidence="1" key="1">
    <citation type="submission" date="2022-08" db="EMBL/GenBank/DDBJ databases">
        <title>Genome Sequence of the sulphate-reducing bacterium, Pseudodesulfovibrio portus JCM14722.</title>
        <authorList>
            <person name="Kondo R."/>
            <person name="Kataoka T."/>
        </authorList>
    </citation>
    <scope>NUCLEOTIDE SEQUENCE</scope>
    <source>
        <strain evidence="1">JCM 14722</strain>
    </source>
</reference>
<organism evidence="1 2">
    <name type="scientific">Pseudodesulfovibrio portus</name>
    <dbReference type="NCBI Taxonomy" id="231439"/>
    <lineage>
        <taxon>Bacteria</taxon>
        <taxon>Pseudomonadati</taxon>
        <taxon>Thermodesulfobacteriota</taxon>
        <taxon>Desulfovibrionia</taxon>
        <taxon>Desulfovibrionales</taxon>
        <taxon>Desulfovibrionaceae</taxon>
    </lineage>
</organism>
<accession>A0ABN6RW40</accession>
<keyword evidence="2" id="KW-1185">Reference proteome</keyword>
<dbReference type="EMBL" id="AP026708">
    <property type="protein sequence ID" value="BDQ33591.1"/>
    <property type="molecule type" value="Genomic_DNA"/>
</dbReference>
<protein>
    <submittedName>
        <fullName evidence="1">Uncharacterized protein</fullName>
    </submittedName>
</protein>
<evidence type="ECO:0000313" key="2">
    <source>
        <dbReference type="Proteomes" id="UP001061361"/>
    </source>
</evidence>
<dbReference type="RefSeq" id="WP_264983652.1">
    <property type="nucleotide sequence ID" value="NZ_AP026708.1"/>
</dbReference>
<proteinExistence type="predicted"/>
<evidence type="ECO:0000313" key="1">
    <source>
        <dbReference type="EMBL" id="BDQ33591.1"/>
    </source>
</evidence>
<sequence length="87" mass="9423">MAEAKVTCVTEKASSEWERLSIGYKTPAGEIGMASLALDGIGKQITVEQADGSMGYVLEVIARRLQDLATFMGKHEEQPLPKLKEVA</sequence>
<gene>
    <name evidence="1" type="ORF">JCM14722_11330</name>
</gene>